<feature type="transmembrane region" description="Helical" evidence="8">
    <location>
        <begin position="44"/>
        <end position="64"/>
    </location>
</feature>
<dbReference type="PANTHER" id="PTHR11040:SF211">
    <property type="entry name" value="ZINC TRANSPORTER ZIP11"/>
    <property type="match status" value="1"/>
</dbReference>
<feature type="transmembrane region" description="Helical" evidence="8">
    <location>
        <begin position="175"/>
        <end position="192"/>
    </location>
</feature>
<keyword evidence="3" id="KW-1003">Cell membrane</keyword>
<dbReference type="Proteomes" id="UP000595197">
    <property type="component" value="Chromosome"/>
</dbReference>
<organism evidence="9 10">
    <name type="scientific">Skermanella cutis</name>
    <dbReference type="NCBI Taxonomy" id="2775420"/>
    <lineage>
        <taxon>Bacteria</taxon>
        <taxon>Pseudomonadati</taxon>
        <taxon>Pseudomonadota</taxon>
        <taxon>Alphaproteobacteria</taxon>
        <taxon>Rhodospirillales</taxon>
        <taxon>Azospirillaceae</taxon>
        <taxon>Skermanella</taxon>
    </lineage>
</organism>
<evidence type="ECO:0000256" key="5">
    <source>
        <dbReference type="ARBA" id="ARBA00022833"/>
    </source>
</evidence>
<keyword evidence="10" id="KW-1185">Reference proteome</keyword>
<accession>A0ABX7BIY6</accession>
<evidence type="ECO:0000256" key="4">
    <source>
        <dbReference type="ARBA" id="ARBA00022692"/>
    </source>
</evidence>
<protein>
    <submittedName>
        <fullName evidence="9">ZIP family metal transporter</fullName>
    </submittedName>
</protein>
<feature type="transmembrane region" description="Helical" evidence="8">
    <location>
        <begin position="16"/>
        <end position="38"/>
    </location>
</feature>
<comment type="subcellular location">
    <subcellularLocation>
        <location evidence="1">Cell membrane</location>
        <topology evidence="1">Multi-pass membrane protein</topology>
    </subcellularLocation>
</comment>
<evidence type="ECO:0000256" key="2">
    <source>
        <dbReference type="ARBA" id="ARBA00006939"/>
    </source>
</evidence>
<evidence type="ECO:0000256" key="3">
    <source>
        <dbReference type="ARBA" id="ARBA00022475"/>
    </source>
</evidence>
<evidence type="ECO:0000313" key="9">
    <source>
        <dbReference type="EMBL" id="QQP92462.1"/>
    </source>
</evidence>
<feature type="transmembrane region" description="Helical" evidence="8">
    <location>
        <begin position="85"/>
        <end position="107"/>
    </location>
</feature>
<dbReference type="InterPro" id="IPR003689">
    <property type="entry name" value="ZIP"/>
</dbReference>
<proteinExistence type="inferred from homology"/>
<evidence type="ECO:0000256" key="7">
    <source>
        <dbReference type="ARBA" id="ARBA00023136"/>
    </source>
</evidence>
<gene>
    <name evidence="9" type="ORF">IGS68_16190</name>
</gene>
<feature type="transmembrane region" description="Helical" evidence="8">
    <location>
        <begin position="119"/>
        <end position="140"/>
    </location>
</feature>
<keyword evidence="6 8" id="KW-1133">Transmembrane helix</keyword>
<sequence>MPLLFLRKVSSRLQNGLLGFAAGVMLAASFFSLILPALETGAGPAVVGAGILLGATCLWALDLLTPHEHFVKGRQGPETDAFRRIWLFVIAITLHNIPEGLAVGVGFGTGSTATGFPLAFGIGLQNMPEGLAVAVALHSIGYQRGKAVAIALATGLVEPLGALVGLLAVSLAAPLLPWGLAFAAGAMIFVVSNEIIPETHRAGLEKAASVGLMLGFVIMLYLDVSLG</sequence>
<dbReference type="PANTHER" id="PTHR11040">
    <property type="entry name" value="ZINC/IRON TRANSPORTER"/>
    <property type="match status" value="1"/>
</dbReference>
<evidence type="ECO:0000313" key="10">
    <source>
        <dbReference type="Proteomes" id="UP000595197"/>
    </source>
</evidence>
<dbReference type="EMBL" id="CP067420">
    <property type="protein sequence ID" value="QQP92462.1"/>
    <property type="molecule type" value="Genomic_DNA"/>
</dbReference>
<keyword evidence="7 8" id="KW-0472">Membrane</keyword>
<feature type="transmembrane region" description="Helical" evidence="8">
    <location>
        <begin position="204"/>
        <end position="222"/>
    </location>
</feature>
<dbReference type="Pfam" id="PF02535">
    <property type="entry name" value="Zip"/>
    <property type="match status" value="1"/>
</dbReference>
<name>A0ABX7BIY6_9PROT</name>
<reference evidence="9" key="1">
    <citation type="submission" date="2021-02" db="EMBL/GenBank/DDBJ databases">
        <title>Skermanella TT6 skin isolate.</title>
        <authorList>
            <person name="Lee K."/>
            <person name="Ganzorig M."/>
        </authorList>
    </citation>
    <scope>NUCLEOTIDE SEQUENCE</scope>
    <source>
        <strain evidence="9">TT6</strain>
    </source>
</reference>
<keyword evidence="5" id="KW-0862">Zinc</keyword>
<evidence type="ECO:0000256" key="6">
    <source>
        <dbReference type="ARBA" id="ARBA00022989"/>
    </source>
</evidence>
<comment type="similarity">
    <text evidence="2">Belongs to the ZIP transporter (TC 2.A.5) family.</text>
</comment>
<evidence type="ECO:0000256" key="8">
    <source>
        <dbReference type="SAM" id="Phobius"/>
    </source>
</evidence>
<keyword evidence="4 8" id="KW-0812">Transmembrane</keyword>
<evidence type="ECO:0000256" key="1">
    <source>
        <dbReference type="ARBA" id="ARBA00004651"/>
    </source>
</evidence>
<feature type="transmembrane region" description="Helical" evidence="8">
    <location>
        <begin position="147"/>
        <end position="169"/>
    </location>
</feature>